<feature type="non-terminal residue" evidence="2">
    <location>
        <position position="836"/>
    </location>
</feature>
<sequence>MTNALVSSYDAYDDLILKIKKGLEFYQKLQTNVTRLLTRIRSVTKVQDEERSQMITADLRKGSKIPPNTSVNVSSEQHVPKLKDYLQFFPKRGAVSSMPAVPYNGYPSTQVQSVPSVTPQFVTEPMRQATLGGPASAEFDRKLKPAALDSTRKDENLEISSIGVRPTPVGSEQTSIPAMCTTALSNADVGRSSAQPQHWPQAMTPSATFSGYGAANIPYQHPAVTNSQPQLPSSATFTSLRDPNLQASQTYSSMPLSSNSNTTSLYYNDKLNFASPQLQGSVSAAVVSSAGSSSTVTGSIFQSIPTSVAYPYNNNIFASAADPSSSVSLTSMQSVGYSATNIGQKSDNFATIRSPVNASVPQYGGVSQFSNNVLSVASSNMPTFGQHVVSPSSAATSQISYQHQVYPSAEQSKLFHSSSGQQNQYHLPQGNQFTPPPGYILPSATYDPRIQANTSYDPRIQTGVNNYHPSVQYYHASGSVVQAGQSSVTASMDTRTNTFSTVNPYSFANPPSSDQPQQIPSSHVMNSSDVKMYMTPNTIVTNSQISSSVKTIPQTSFSSMNAVAPPGTTMYSSVAPNSFQSTIANASVACSGGQSTYQNVPSPPNQFSSPVSQQPSGSAYSGTVVNTPGSIGYQHLVTQQSNVPSTLQSVPLPYSGNAYATQQPFQPAVDPLSKCSMTSANGIYNSNNSIPNQQLPIPIEPIPLVPSPPVQPAAVSETSQSVELKSPAPVVLSSTYTESQLKTVSDTITPQPKPNTADATEAKIELTAQSLEPKLMDIKDIAPLREKESMQFAKDPLDDPSVRSKFVSEVEKYEKFVDGLVRKSLNGTTPLDQKWK</sequence>
<evidence type="ECO:0000256" key="1">
    <source>
        <dbReference type="SAM" id="MobiDB-lite"/>
    </source>
</evidence>
<dbReference type="EMBL" id="KK116850">
    <property type="protein sequence ID" value="KFM68935.1"/>
    <property type="molecule type" value="Genomic_DNA"/>
</dbReference>
<evidence type="ECO:0000313" key="2">
    <source>
        <dbReference type="EMBL" id="KFM68935.1"/>
    </source>
</evidence>
<feature type="region of interest" description="Disordered" evidence="1">
    <location>
        <begin position="592"/>
        <end position="620"/>
    </location>
</feature>
<keyword evidence="2" id="KW-0675">Receptor</keyword>
<protein>
    <submittedName>
        <fullName evidence="2">Tyrosine-protein phosphatase non-receptor type 23</fullName>
    </submittedName>
</protein>
<dbReference type="OMA" id="PRIQANT"/>
<dbReference type="OrthoDB" id="10664713at2759"/>
<reference evidence="2 3" key="1">
    <citation type="submission" date="2013-11" db="EMBL/GenBank/DDBJ databases">
        <title>Genome sequencing of Stegodyphus mimosarum.</title>
        <authorList>
            <person name="Bechsgaard J."/>
        </authorList>
    </citation>
    <scope>NUCLEOTIDE SEQUENCE [LARGE SCALE GENOMIC DNA]</scope>
</reference>
<organism evidence="2 3">
    <name type="scientific">Stegodyphus mimosarum</name>
    <name type="common">African social velvet spider</name>
    <dbReference type="NCBI Taxonomy" id="407821"/>
    <lineage>
        <taxon>Eukaryota</taxon>
        <taxon>Metazoa</taxon>
        <taxon>Ecdysozoa</taxon>
        <taxon>Arthropoda</taxon>
        <taxon>Chelicerata</taxon>
        <taxon>Arachnida</taxon>
        <taxon>Araneae</taxon>
        <taxon>Araneomorphae</taxon>
        <taxon>Entelegynae</taxon>
        <taxon>Eresoidea</taxon>
        <taxon>Eresidae</taxon>
        <taxon>Stegodyphus</taxon>
    </lineage>
</organism>
<keyword evidence="3" id="KW-1185">Reference proteome</keyword>
<gene>
    <name evidence="2" type="ORF">X975_27106</name>
</gene>
<dbReference type="Proteomes" id="UP000054359">
    <property type="component" value="Unassembled WGS sequence"/>
</dbReference>
<accession>A0A087TUZ6</accession>
<dbReference type="AlphaFoldDB" id="A0A087TUZ6"/>
<name>A0A087TUZ6_STEMI</name>
<dbReference type="STRING" id="407821.A0A087TUZ6"/>
<proteinExistence type="predicted"/>
<feature type="region of interest" description="Disordered" evidence="1">
    <location>
        <begin position="413"/>
        <end position="436"/>
    </location>
</feature>
<feature type="compositionally biased region" description="Polar residues" evidence="1">
    <location>
        <begin position="413"/>
        <end position="433"/>
    </location>
</feature>
<evidence type="ECO:0000313" key="3">
    <source>
        <dbReference type="Proteomes" id="UP000054359"/>
    </source>
</evidence>